<reference evidence="4 5" key="1">
    <citation type="submission" date="2017-07" db="EMBL/GenBank/DDBJ databases">
        <title>Genome sequence of the Sordaria macrospora wild type strain R19027.</title>
        <authorList>
            <person name="Nowrousian M."/>
            <person name="Teichert I."/>
            <person name="Kueck U."/>
        </authorList>
    </citation>
    <scope>NUCLEOTIDE SEQUENCE [LARGE SCALE GENOMIC DNA]</scope>
    <source>
        <strain evidence="4 5">R19027</strain>
        <tissue evidence="4">Mycelium</tissue>
    </source>
</reference>
<feature type="compositionally biased region" description="Low complexity" evidence="2">
    <location>
        <begin position="368"/>
        <end position="428"/>
    </location>
</feature>
<dbReference type="InterPro" id="IPR053178">
    <property type="entry name" value="Osmoadaptation_assoc"/>
</dbReference>
<dbReference type="PANTHER" id="PTHR38111:SF9">
    <property type="entry name" value="ZN(2)-C6 FUNGAL-TYPE DOMAIN-CONTAINING PROTEIN"/>
    <property type="match status" value="1"/>
</dbReference>
<dbReference type="VEuPathDB" id="FungiDB:SMAC_02201"/>
<dbReference type="Pfam" id="PF00172">
    <property type="entry name" value="Zn_clus"/>
    <property type="match status" value="1"/>
</dbReference>
<comment type="caution">
    <text evidence="4">The sequence shown here is derived from an EMBL/GenBank/DDBJ whole genome shotgun (WGS) entry which is preliminary data.</text>
</comment>
<protein>
    <recommendedName>
        <fullName evidence="3">Zn(2)-C6 fungal-type domain-containing protein</fullName>
    </recommendedName>
</protein>
<dbReference type="SMART" id="SM00066">
    <property type="entry name" value="GAL4"/>
    <property type="match status" value="1"/>
</dbReference>
<evidence type="ECO:0000313" key="5">
    <source>
        <dbReference type="Proteomes" id="UP000433876"/>
    </source>
</evidence>
<dbReference type="PROSITE" id="PS00463">
    <property type="entry name" value="ZN2_CY6_FUNGAL_1"/>
    <property type="match status" value="1"/>
</dbReference>
<dbReference type="GO" id="GO:0000981">
    <property type="term" value="F:DNA-binding transcription factor activity, RNA polymerase II-specific"/>
    <property type="evidence" value="ECO:0007669"/>
    <property type="project" value="InterPro"/>
</dbReference>
<dbReference type="PROSITE" id="PS50048">
    <property type="entry name" value="ZN2_CY6_FUNGAL_2"/>
    <property type="match status" value="1"/>
</dbReference>
<evidence type="ECO:0000256" key="1">
    <source>
        <dbReference type="ARBA" id="ARBA00023242"/>
    </source>
</evidence>
<proteinExistence type="predicted"/>
<name>A0A8S8ZRM8_SORMA</name>
<sequence length="760" mass="84237">MVGVPGKYKGCNSCRVRRVKCDNERPFCRKCIDSGRECLGYERETVFIIGTIEDGGRCSSHPPRVIKKSNKAKASTSSRSGGEEPEERENPQPPPQQKHHYQKPQQHYPELFFPDQPLQSAWDDFISLSTRSGMKYNVQFTALNTRLQNVVRAGDGSMEALGEFAVSSMAEYEVPSLQLYFSRHDFELKAQCLINLLESQDGDPYMPWVGSCVFLYEHNNSTLYTNLYSGQPSLKDPAAHGDSIRRAGPEKFQTFPDHHFFVRVYRPNAVLTALLNRTPTFLESAEWTSTPWEKQPKSLLDQLFDIIALLPRILSRADRVVAEEVPSLPRRQRAQDLLTNCLNIERQLNAWSASFSAEMTAAISRQTTTAVITPSSSSTSMSEYGQSMSPPYLTTPPTTTTTSYPYLSPSSSPYSHPQTQTQTQTQTQANSHRRSPSNSISRSRGTPSPTPPASASASSPRFQPYPTSSPHQKPQPPKSRRPSPSISNSQPQLTFGYAYPFTNPPLAFPTSQLALAYIVYCASLMQLYQAVERVYWSIFEPLPLTDLTTENHLANMQWQVPVDLVSNIDPARYGTKVVKGLAERVGRSLEFALSNGTEPGLLAYPLCVVRNFYESLGLGLGAATGATGWEGLGVMGMDGLEMEMGMNVGGGGGTNSINMGGMNPGMNGMGSMNYSAGMENLNIYSMTTSTTTTTPGMMLQQQQQQQQQQTQAPPPDGRLEVLWCDHFREKLKAKGAEISHAIMGQEHGKKRWREVAAFGY</sequence>
<feature type="region of interest" description="Disordered" evidence="2">
    <location>
        <begin position="57"/>
        <end position="104"/>
    </location>
</feature>
<feature type="region of interest" description="Disordered" evidence="2">
    <location>
        <begin position="697"/>
        <end position="718"/>
    </location>
</feature>
<feature type="domain" description="Zn(2)-C6 fungal-type" evidence="3">
    <location>
        <begin position="10"/>
        <end position="38"/>
    </location>
</feature>
<dbReference type="AlphaFoldDB" id="A0A8S8ZRM8"/>
<feature type="compositionally biased region" description="Low complexity" evidence="2">
    <location>
        <begin position="436"/>
        <end position="461"/>
    </location>
</feature>
<evidence type="ECO:0000313" key="4">
    <source>
        <dbReference type="EMBL" id="KAA8632078.1"/>
    </source>
</evidence>
<organism evidence="4 5">
    <name type="scientific">Sordaria macrospora</name>
    <dbReference type="NCBI Taxonomy" id="5147"/>
    <lineage>
        <taxon>Eukaryota</taxon>
        <taxon>Fungi</taxon>
        <taxon>Dikarya</taxon>
        <taxon>Ascomycota</taxon>
        <taxon>Pezizomycotina</taxon>
        <taxon>Sordariomycetes</taxon>
        <taxon>Sordariomycetidae</taxon>
        <taxon>Sordariales</taxon>
        <taxon>Sordariaceae</taxon>
        <taxon>Sordaria</taxon>
    </lineage>
</organism>
<dbReference type="InterPro" id="IPR036864">
    <property type="entry name" value="Zn2-C6_fun-type_DNA-bd_sf"/>
</dbReference>
<evidence type="ECO:0000256" key="2">
    <source>
        <dbReference type="SAM" id="MobiDB-lite"/>
    </source>
</evidence>
<dbReference type="InterPro" id="IPR001138">
    <property type="entry name" value="Zn2Cys6_DnaBD"/>
</dbReference>
<evidence type="ECO:0000259" key="3">
    <source>
        <dbReference type="PROSITE" id="PS50048"/>
    </source>
</evidence>
<keyword evidence="1" id="KW-0539">Nucleus</keyword>
<dbReference type="PANTHER" id="PTHR38111">
    <property type="entry name" value="ZN(2)-C6 FUNGAL-TYPE DOMAIN-CONTAINING PROTEIN-RELATED"/>
    <property type="match status" value="1"/>
</dbReference>
<dbReference type="Gene3D" id="4.10.240.10">
    <property type="entry name" value="Zn(2)-C6 fungal-type DNA-binding domain"/>
    <property type="match status" value="1"/>
</dbReference>
<feature type="compositionally biased region" description="Low complexity" evidence="2">
    <location>
        <begin position="697"/>
        <end position="711"/>
    </location>
</feature>
<dbReference type="CDD" id="cd00067">
    <property type="entry name" value="GAL4"/>
    <property type="match status" value="1"/>
</dbReference>
<dbReference type="Proteomes" id="UP000433876">
    <property type="component" value="Unassembled WGS sequence"/>
</dbReference>
<feature type="region of interest" description="Disordered" evidence="2">
    <location>
        <begin position="368"/>
        <end position="489"/>
    </location>
</feature>
<gene>
    <name evidence="4" type="ORF">SMACR_02201</name>
</gene>
<accession>A0A8S8ZRM8</accession>
<dbReference type="SUPFAM" id="SSF57701">
    <property type="entry name" value="Zn2/Cys6 DNA-binding domain"/>
    <property type="match status" value="1"/>
</dbReference>
<dbReference type="EMBL" id="NMPR01000062">
    <property type="protein sequence ID" value="KAA8632078.1"/>
    <property type="molecule type" value="Genomic_DNA"/>
</dbReference>
<dbReference type="GO" id="GO:0008270">
    <property type="term" value="F:zinc ion binding"/>
    <property type="evidence" value="ECO:0007669"/>
    <property type="project" value="InterPro"/>
</dbReference>